<feature type="domain" description="DUF1731" evidence="4">
    <location>
        <begin position="435"/>
        <end position="480"/>
    </location>
</feature>
<feature type="transmembrane region" description="Helical" evidence="2">
    <location>
        <begin position="137"/>
        <end position="156"/>
    </location>
</feature>
<evidence type="ECO:0000256" key="1">
    <source>
        <dbReference type="ARBA" id="ARBA00009353"/>
    </source>
</evidence>
<dbReference type="InterPro" id="IPR001509">
    <property type="entry name" value="Epimerase_deHydtase"/>
</dbReference>
<dbReference type="PANTHER" id="PTHR11092:SF0">
    <property type="entry name" value="EPIMERASE FAMILY PROTEIN SDR39U1"/>
    <property type="match status" value="1"/>
</dbReference>
<dbReference type="EMBL" id="BMED01000001">
    <property type="protein sequence ID" value="GGC68335.1"/>
    <property type="molecule type" value="Genomic_DNA"/>
</dbReference>
<dbReference type="NCBIfam" id="TIGR01777">
    <property type="entry name" value="yfcH"/>
    <property type="match status" value="1"/>
</dbReference>
<protein>
    <submittedName>
        <fullName evidence="5">Epimerase</fullName>
    </submittedName>
</protein>
<comment type="similarity">
    <text evidence="1">Belongs to the NAD(P)-dependent epimerase/dehydratase family. SDR39U1 subfamily.</text>
</comment>
<evidence type="ECO:0000259" key="3">
    <source>
        <dbReference type="Pfam" id="PF01370"/>
    </source>
</evidence>
<name>A0A916UD15_9BURK</name>
<evidence type="ECO:0000256" key="2">
    <source>
        <dbReference type="SAM" id="Phobius"/>
    </source>
</evidence>
<accession>A0A916UD15</accession>
<feature type="domain" description="NAD-dependent epimerase/dehydratase" evidence="3">
    <location>
        <begin position="187"/>
        <end position="406"/>
    </location>
</feature>
<organism evidence="5 6">
    <name type="scientific">Undibacterium terreum</name>
    <dbReference type="NCBI Taxonomy" id="1224302"/>
    <lineage>
        <taxon>Bacteria</taxon>
        <taxon>Pseudomonadati</taxon>
        <taxon>Pseudomonadota</taxon>
        <taxon>Betaproteobacteria</taxon>
        <taxon>Burkholderiales</taxon>
        <taxon>Oxalobacteraceae</taxon>
        <taxon>Undibacterium</taxon>
    </lineage>
</organism>
<dbReference type="PANTHER" id="PTHR11092">
    <property type="entry name" value="SUGAR NUCLEOTIDE EPIMERASE RELATED"/>
    <property type="match status" value="1"/>
</dbReference>
<dbReference type="AlphaFoldDB" id="A0A916UD15"/>
<evidence type="ECO:0000313" key="6">
    <source>
        <dbReference type="Proteomes" id="UP000637423"/>
    </source>
</evidence>
<reference evidence="5" key="2">
    <citation type="submission" date="2020-09" db="EMBL/GenBank/DDBJ databases">
        <authorList>
            <person name="Sun Q."/>
            <person name="Zhou Y."/>
        </authorList>
    </citation>
    <scope>NUCLEOTIDE SEQUENCE</scope>
    <source>
        <strain evidence="5">CGMCC 1.10998</strain>
    </source>
</reference>
<dbReference type="CDD" id="cd05242">
    <property type="entry name" value="SDR_a8"/>
    <property type="match status" value="1"/>
</dbReference>
<gene>
    <name evidence="5" type="ORF">GCM10011396_14200</name>
</gene>
<dbReference type="InterPro" id="IPR036291">
    <property type="entry name" value="NAD(P)-bd_dom_sf"/>
</dbReference>
<proteinExistence type="inferred from homology"/>
<dbReference type="InterPro" id="IPR010099">
    <property type="entry name" value="SDR39U1"/>
</dbReference>
<keyword evidence="6" id="KW-1185">Reference proteome</keyword>
<evidence type="ECO:0000259" key="4">
    <source>
        <dbReference type="Pfam" id="PF08338"/>
    </source>
</evidence>
<reference evidence="5" key="1">
    <citation type="journal article" date="2014" name="Int. J. Syst. Evol. Microbiol.">
        <title>Complete genome sequence of Corynebacterium casei LMG S-19264T (=DSM 44701T), isolated from a smear-ripened cheese.</title>
        <authorList>
            <consortium name="US DOE Joint Genome Institute (JGI-PGF)"/>
            <person name="Walter F."/>
            <person name="Albersmeier A."/>
            <person name="Kalinowski J."/>
            <person name="Ruckert C."/>
        </authorList>
    </citation>
    <scope>NUCLEOTIDE SEQUENCE</scope>
    <source>
        <strain evidence="5">CGMCC 1.10998</strain>
    </source>
</reference>
<sequence>MNTHLLALQLMAAQGVLGAFDTLYHHELTEALAQRSSARTELAIHALRAMIYSVLFIGLSAWTWQGAWALVLLAVFGVEIILTLWDFVVEDSTRLLPASERITHTVLAMNGGAFVMLLALNTPAWLAQPTAFVWQPYGLLSVFLAVCGIGVGLSGVRDAFAAMQLGVTAMKEESLPLIRFGDKAENVLVTGATGFIGQRLVRALLADGHRVTVLSRDPRRAAWLFDGKVRCIDSMQELASGYPVDVIINLAGARILGWRWTAARKAVLRSSRIDLTNSLVEWIARAEHKPRLLLSASAIGYYGIQRQGDERELTEDDLPQDIFMSQLCRDWELAAQAAATHGVRVIRMRFGVVFGQQGALPMMLLPIRLGIGGPFGSGKQWLSWIHVHDLLRGMAHLWHAQEDGVYNFTAPECVTQKRFSELAASVIHRPSFFPTPGFPMRLGLGEQADLLLEGQRVVPARLQASGFEFSYPELRSALLQIL</sequence>
<comment type="caution">
    <text evidence="5">The sequence shown here is derived from an EMBL/GenBank/DDBJ whole genome shotgun (WGS) entry which is preliminary data.</text>
</comment>
<dbReference type="RefSeq" id="WP_188565219.1">
    <property type="nucleotide sequence ID" value="NZ_BMED01000001.1"/>
</dbReference>
<keyword evidence="2" id="KW-0812">Transmembrane</keyword>
<dbReference type="Pfam" id="PF08338">
    <property type="entry name" value="DUF1731"/>
    <property type="match status" value="1"/>
</dbReference>
<dbReference type="SUPFAM" id="SSF51735">
    <property type="entry name" value="NAD(P)-binding Rossmann-fold domains"/>
    <property type="match status" value="1"/>
</dbReference>
<feature type="transmembrane region" description="Helical" evidence="2">
    <location>
        <begin position="66"/>
        <end position="85"/>
    </location>
</feature>
<dbReference type="InterPro" id="IPR013549">
    <property type="entry name" value="DUF1731"/>
</dbReference>
<dbReference type="Proteomes" id="UP000637423">
    <property type="component" value="Unassembled WGS sequence"/>
</dbReference>
<dbReference type="Pfam" id="PF01370">
    <property type="entry name" value="Epimerase"/>
    <property type="match status" value="1"/>
</dbReference>
<feature type="transmembrane region" description="Helical" evidence="2">
    <location>
        <begin position="105"/>
        <end position="125"/>
    </location>
</feature>
<dbReference type="Gene3D" id="3.40.50.720">
    <property type="entry name" value="NAD(P)-binding Rossmann-like Domain"/>
    <property type="match status" value="1"/>
</dbReference>
<evidence type="ECO:0000313" key="5">
    <source>
        <dbReference type="EMBL" id="GGC68335.1"/>
    </source>
</evidence>
<keyword evidence="2" id="KW-0472">Membrane</keyword>
<feature type="transmembrane region" description="Helical" evidence="2">
    <location>
        <begin position="42"/>
        <end position="59"/>
    </location>
</feature>
<keyword evidence="2" id="KW-1133">Transmembrane helix</keyword>